<name>A0A7V8UAS8_9SPHN</name>
<dbReference type="InterPro" id="IPR037523">
    <property type="entry name" value="VOC_core"/>
</dbReference>
<evidence type="ECO:0000313" key="3">
    <source>
        <dbReference type="Proteomes" id="UP000589292"/>
    </source>
</evidence>
<dbReference type="Proteomes" id="UP000589292">
    <property type="component" value="Unassembled WGS sequence"/>
</dbReference>
<evidence type="ECO:0000259" key="1">
    <source>
        <dbReference type="PROSITE" id="PS51819"/>
    </source>
</evidence>
<keyword evidence="3" id="KW-1185">Reference proteome</keyword>
<dbReference type="Gene3D" id="3.10.180.10">
    <property type="entry name" value="2,3-Dihydroxybiphenyl 1,2-Dioxygenase, domain 1"/>
    <property type="match status" value="1"/>
</dbReference>
<gene>
    <name evidence="2" type="ORF">FG486_17380</name>
</gene>
<dbReference type="SUPFAM" id="SSF54593">
    <property type="entry name" value="Glyoxalase/Bleomycin resistance protein/Dihydroxybiphenyl dioxygenase"/>
    <property type="match status" value="1"/>
</dbReference>
<proteinExistence type="predicted"/>
<dbReference type="AlphaFoldDB" id="A0A7V8UAS8"/>
<accession>A0A7V8UAS8</accession>
<dbReference type="EMBL" id="VDES01000004">
    <property type="protein sequence ID" value="MBA1376118.1"/>
    <property type="molecule type" value="Genomic_DNA"/>
</dbReference>
<organism evidence="2 3">
    <name type="scientific">Sphingomonas ursincola</name>
    <dbReference type="NCBI Taxonomy" id="56361"/>
    <lineage>
        <taxon>Bacteria</taxon>
        <taxon>Pseudomonadati</taxon>
        <taxon>Pseudomonadota</taxon>
        <taxon>Alphaproteobacteria</taxon>
        <taxon>Sphingomonadales</taxon>
        <taxon>Sphingomonadaceae</taxon>
        <taxon>Sphingomonas</taxon>
    </lineage>
</organism>
<comment type="caution">
    <text evidence="2">The sequence shown here is derived from an EMBL/GenBank/DDBJ whole genome shotgun (WGS) entry which is preliminary data.</text>
</comment>
<feature type="domain" description="VOC" evidence="1">
    <location>
        <begin position="14"/>
        <end position="158"/>
    </location>
</feature>
<evidence type="ECO:0000313" key="2">
    <source>
        <dbReference type="EMBL" id="MBA1376118.1"/>
    </source>
</evidence>
<dbReference type="InterPro" id="IPR029068">
    <property type="entry name" value="Glyas_Bleomycin-R_OHBP_Dase"/>
</dbReference>
<dbReference type="RefSeq" id="WP_181268504.1">
    <property type="nucleotide sequence ID" value="NZ_BAAAGB010000002.1"/>
</dbReference>
<reference evidence="2 3" key="1">
    <citation type="journal article" date="1994" name="Int. J. Syst. Bacteriol.">
        <title>Phylogenetic positions of novel aerobic, bacteriochlorophyll a-containing bacteria and description of Roseococcus thiosulfatophilus gen. nov., sp. nov., Erythromicrobium ramosum gen. nov., sp. nov., and Erythrobacter litoralis sp. nov.</title>
        <authorList>
            <person name="Yurkov V."/>
            <person name="Stackebrandt E."/>
            <person name="Holmes A."/>
            <person name="Fuerst J.A."/>
            <person name="Hugenholtz P."/>
            <person name="Golecki J."/>
            <person name="Gad'on N."/>
            <person name="Gorlenko V.M."/>
            <person name="Kompantseva E.I."/>
            <person name="Drews G."/>
        </authorList>
    </citation>
    <scope>NUCLEOTIDE SEQUENCE [LARGE SCALE GENOMIC DNA]</scope>
    <source>
        <strain evidence="2 3">KR-99</strain>
    </source>
</reference>
<protein>
    <submittedName>
        <fullName evidence="2">VOC family protein</fullName>
    </submittedName>
</protein>
<dbReference type="PROSITE" id="PS51819">
    <property type="entry name" value="VOC"/>
    <property type="match status" value="1"/>
</dbReference>
<sequence length="186" mass="19798">MPADTAATIAAIGKPMQIAFVPEDFDAALRHWTENMGVGPFFVMERIRLEDARFMGAPSDCTFTIALAQWGDVQVELIRQDNDAPSIYRGDYWPGGQAMHHVCLLTDDIASARATVESRGGLVLVEGKVGADGAVIYADCGPAETRPNAGAIVEILQPASGSEGFFAMIAEAAKSWDGSDPVRVLG</sequence>
<dbReference type="Pfam" id="PF13669">
    <property type="entry name" value="Glyoxalase_4"/>
    <property type="match status" value="1"/>
</dbReference>